<evidence type="ECO:0000313" key="4">
    <source>
        <dbReference type="Proteomes" id="UP000255411"/>
    </source>
</evidence>
<dbReference type="PANTHER" id="PTHR45947">
    <property type="entry name" value="SULFOQUINOVOSYL TRANSFERASE SQD2"/>
    <property type="match status" value="1"/>
</dbReference>
<proteinExistence type="predicted"/>
<dbReference type="InterPro" id="IPR001296">
    <property type="entry name" value="Glyco_trans_1"/>
</dbReference>
<dbReference type="InterPro" id="IPR050194">
    <property type="entry name" value="Glycosyltransferase_grp1"/>
</dbReference>
<dbReference type="InterPro" id="IPR028098">
    <property type="entry name" value="Glyco_trans_4-like_N"/>
</dbReference>
<dbReference type="EMBL" id="CP022601">
    <property type="protein sequence ID" value="AXJ12605.1"/>
    <property type="molecule type" value="Genomic_DNA"/>
</dbReference>
<accession>A0A345VIQ3</accession>
<evidence type="ECO:0000259" key="2">
    <source>
        <dbReference type="Pfam" id="PF13439"/>
    </source>
</evidence>
<evidence type="ECO:0000259" key="1">
    <source>
        <dbReference type="Pfam" id="PF00534"/>
    </source>
</evidence>
<dbReference type="Proteomes" id="UP000255411">
    <property type="component" value="Chromosome"/>
</dbReference>
<dbReference type="PANTHER" id="PTHR45947:SF3">
    <property type="entry name" value="SULFOQUINOVOSYL TRANSFERASE SQD2"/>
    <property type="match status" value="1"/>
</dbReference>
<gene>
    <name evidence="3" type="primary">dgs</name>
    <name evidence="3" type="ORF">Sp14A_06760</name>
</gene>
<name>A0A345VIQ3_9STRE</name>
<reference evidence="3 4" key="1">
    <citation type="submission" date="2017-07" db="EMBL/GenBank/DDBJ databases">
        <title>Streptococcus pluranimalium as cause of bovine abortion.</title>
        <authorList>
            <person name="Rodriguez Campos S."/>
            <person name="Gobeli Brawand S."/>
            <person name="Brodard I."/>
            <person name="Rychener L."/>
            <person name="Perreten V."/>
        </authorList>
    </citation>
    <scope>NUCLEOTIDE SEQUENCE [LARGE SCALE GENOMIC DNA]</scope>
    <source>
        <strain evidence="3 4">14A0014</strain>
    </source>
</reference>
<keyword evidence="3" id="KW-0808">Transferase</keyword>
<dbReference type="Pfam" id="PF00534">
    <property type="entry name" value="Glycos_transf_1"/>
    <property type="match status" value="1"/>
</dbReference>
<keyword evidence="3" id="KW-0328">Glycosyltransferase</keyword>
<dbReference type="Gene3D" id="3.40.50.2000">
    <property type="entry name" value="Glycogen Phosphorylase B"/>
    <property type="match status" value="2"/>
</dbReference>
<feature type="domain" description="Glycosyltransferase subfamily 4-like N-terminal" evidence="2">
    <location>
        <begin position="54"/>
        <end position="152"/>
    </location>
</feature>
<protein>
    <submittedName>
        <fullName evidence="3">Processive diacylglycerol alpha-glucosyltransferase</fullName>
        <ecNumber evidence="3">2.4.1.208</ecNumber>
    </submittedName>
</protein>
<feature type="domain" description="Glycosyl transferase family 1" evidence="1">
    <location>
        <begin position="163"/>
        <end position="314"/>
    </location>
</feature>
<evidence type="ECO:0000313" key="3">
    <source>
        <dbReference type="EMBL" id="AXJ12605.1"/>
    </source>
</evidence>
<dbReference type="EC" id="2.4.1.208" evidence="3"/>
<organism evidence="3 4">
    <name type="scientific">Streptococcus pluranimalium</name>
    <dbReference type="NCBI Taxonomy" id="82348"/>
    <lineage>
        <taxon>Bacteria</taxon>
        <taxon>Bacillati</taxon>
        <taxon>Bacillota</taxon>
        <taxon>Bacilli</taxon>
        <taxon>Lactobacillales</taxon>
        <taxon>Streptococcaceae</taxon>
        <taxon>Streptococcus</taxon>
    </lineage>
</organism>
<dbReference type="Pfam" id="PF13439">
    <property type="entry name" value="Glyco_transf_4"/>
    <property type="match status" value="1"/>
</dbReference>
<dbReference type="AlphaFoldDB" id="A0A345VIQ3"/>
<dbReference type="GO" id="GO:0047257">
    <property type="term" value="F:diglucosyl diacylglycerol synthase activity"/>
    <property type="evidence" value="ECO:0007669"/>
    <property type="project" value="UniProtKB-EC"/>
</dbReference>
<dbReference type="SUPFAM" id="SSF53756">
    <property type="entry name" value="UDP-Glycosyltransferase/glycogen phosphorylase"/>
    <property type="match status" value="1"/>
</dbReference>
<sequence>MKMSPEYVIIGFMKVLLYLEAADQLSKSGIGRAIKHQQKALEIAGIDYTTNPEDDYDLVHINTYGIKSWKLLKQAQKAGRRVIMHAHSTKEDFENSFIGSNLVAPLFKKHLMRFYQAADYLITPTDYSKQLIQSYGITTPIVAISNGIDLSRYQQSDSKEAIFRAHFNLKKGDKVVISAGLFFERKGIDDFVKVAKLMPDVTFIWFGHINHYLIPSHIRKIVEGEHPENVIFPGYIKGDIYEGAMTGADAFFFPSREETEGIVVLEALASRQNLVLRDIPVYQGWIDERSAYLAKNVVGFAYALEKVMTGKEDKTEAGYQVAASKDIKLVAEQLATVYQKVLEL</sequence>